<evidence type="ECO:0000313" key="7">
    <source>
        <dbReference type="EMBL" id="KRX97465.1"/>
    </source>
</evidence>
<feature type="transmembrane region" description="Helical" evidence="5">
    <location>
        <begin position="343"/>
        <end position="360"/>
    </location>
</feature>
<evidence type="ECO:0000256" key="1">
    <source>
        <dbReference type="ARBA" id="ARBA00004141"/>
    </source>
</evidence>
<keyword evidence="2 5" id="KW-0812">Transmembrane</keyword>
<reference evidence="7 8" key="1">
    <citation type="submission" date="2015-01" db="EMBL/GenBank/DDBJ databases">
        <title>Evolution of Trichinella species and genotypes.</title>
        <authorList>
            <person name="Korhonen P.K."/>
            <person name="Edoardo P."/>
            <person name="Giuseppe L.R."/>
            <person name="Gasser R.B."/>
        </authorList>
    </citation>
    <scope>NUCLEOTIDE SEQUENCE [LARGE SCALE GENOMIC DNA]</scope>
    <source>
        <strain evidence="7">ISS141</strain>
    </source>
</reference>
<dbReference type="CDD" id="cd20541">
    <property type="entry name" value="CYCLIN_CNTD1"/>
    <property type="match status" value="1"/>
</dbReference>
<sequence length="1054" mass="122350">MDVLYLETTNLMQQIHQGLAHLESSRESKTVSELEIFLRQQLELADGNCKRLGLIASKQPVNRRRHAQQLVDQLYYDLNQANGAFEKIILRFQEFKRCELEREELLSRRYKANETTSIYMDDAALVHNEKLHSTNRYVDEMILSGQSILAFLKMAENLISNGRKLRINFGKMTISPEILQDWLSELYSFNRRRMEAAATEGLCSFLTRQTVEFLFAVCDEMQLMHELRYTACTIFDIFISRLVNSLWLYIRDRCESKEKLLEDWQLITEKLEKGMILRIISCVQVASKLECEPEFVTVSKAKQFLKKFGLVYSNEQILKSELRVAKTLKYFLQIPSPMCYTETLLKVLTAGVIVTAVALVKNLNEARKFVFFTTIGGGIGYFFWETAGKNIDFGDPKFNVWIHWFVVFSFALSCGFIQMVRSVILMTLVTILNVHGQAFIQCALMALVADSPGQNLMMNFHQATDSLLCNIDVAKNITRAKMDLLFKPSENILDDLLQGAKAASKVSQDLPLMVQDLEAELGRDPNGAADREHEAYEKDVNEWESAYLLKKGELPSKIEAMFEHRVNERKLRELSYRKEALRNFIRRATHACEDIINSAIRECKLWSLEHYNKCWAENWLNPFCKIYQGDELCNMLNMINYRGEQCESNNSGISEYANTYGAQLAAAEDYTEKLSDDFKLNIQFKVDLPLRRPDLVTVQQMAAIIKQSVSGIVSFVKYFSILMKAVSFFLALTTLRVNLSWFQSYMKDVTHSNCYLTKFWLDIEKRRKEENRKHLMPLRPFEQGRINNLLSPKPTPEERKHLVRGISTLFHMFWSIFSLIIIDDQFYHLLNMVKDYSGIEVNQTGKHDIIITLEGTGEVARMIGSVIEDLNQTVRLDQVITNDHCIVQPTKIDYESVKKIWLLYALLCFQLTAGVYLVRLRLLITNLMYPEREKVRAVWLYNDMLRNRAMHFRKRKIEINKMAMDDEFPKPTSSVWSDVFVCIYCGEKGKYDFSTCDKHNQNVDHCKHCWEEELAERCIACLLQRENILGKDGRIKEEYRALSVAEASTNTERN</sequence>
<dbReference type="InterPro" id="IPR012858">
    <property type="entry name" value="DC_STAMP-like"/>
</dbReference>
<feature type="domain" description="Dendritic cell-specific transmembrane protein-like" evidence="6">
    <location>
        <begin position="751"/>
        <end position="941"/>
    </location>
</feature>
<name>A0A0V0YCI2_TRIPS</name>
<dbReference type="PANTHER" id="PTHR21041:SF17">
    <property type="entry name" value="E3 UBIQUITIN-PROTEIN LIGASE DCST1"/>
    <property type="match status" value="1"/>
</dbReference>
<evidence type="ECO:0000256" key="4">
    <source>
        <dbReference type="ARBA" id="ARBA00023136"/>
    </source>
</evidence>
<dbReference type="Pfam" id="PF07782">
    <property type="entry name" value="DC_STAMP"/>
    <property type="match status" value="1"/>
</dbReference>
<feature type="transmembrane region" description="Helical" evidence="5">
    <location>
        <begin position="398"/>
        <end position="417"/>
    </location>
</feature>
<evidence type="ECO:0000313" key="8">
    <source>
        <dbReference type="Proteomes" id="UP000054815"/>
    </source>
</evidence>
<comment type="subcellular location">
    <subcellularLocation>
        <location evidence="1">Membrane</location>
        <topology evidence="1">Multi-pass membrane protein</topology>
    </subcellularLocation>
</comment>
<dbReference type="InterPro" id="IPR051856">
    <property type="entry name" value="CSR-E3_Ligase_Protein"/>
</dbReference>
<evidence type="ECO:0000259" key="6">
    <source>
        <dbReference type="Pfam" id="PF07782"/>
    </source>
</evidence>
<accession>A0A0V0YCI2</accession>
<organism evidence="7 8">
    <name type="scientific">Trichinella pseudospiralis</name>
    <name type="common">Parasitic roundworm</name>
    <dbReference type="NCBI Taxonomy" id="6337"/>
    <lineage>
        <taxon>Eukaryota</taxon>
        <taxon>Metazoa</taxon>
        <taxon>Ecdysozoa</taxon>
        <taxon>Nematoda</taxon>
        <taxon>Enoplea</taxon>
        <taxon>Dorylaimia</taxon>
        <taxon>Trichinellida</taxon>
        <taxon>Trichinellidae</taxon>
        <taxon>Trichinella</taxon>
    </lineage>
</organism>
<feature type="transmembrane region" description="Helical" evidence="5">
    <location>
        <begin position="369"/>
        <end position="386"/>
    </location>
</feature>
<dbReference type="EMBL" id="JYDU01000031">
    <property type="protein sequence ID" value="KRX97465.1"/>
    <property type="molecule type" value="Genomic_DNA"/>
</dbReference>
<dbReference type="PANTHER" id="PTHR21041">
    <property type="entry name" value="DENDRITIC CELL-SPECIFIC TRANSMEMBRANE PROTEIN"/>
    <property type="match status" value="1"/>
</dbReference>
<proteinExistence type="predicted"/>
<comment type="caution">
    <text evidence="7">The sequence shown here is derived from an EMBL/GenBank/DDBJ whole genome shotgun (WGS) entry which is preliminary data.</text>
</comment>
<evidence type="ECO:0000256" key="2">
    <source>
        <dbReference type="ARBA" id="ARBA00022692"/>
    </source>
</evidence>
<feature type="transmembrane region" description="Helical" evidence="5">
    <location>
        <begin position="802"/>
        <end position="822"/>
    </location>
</feature>
<keyword evidence="4 5" id="KW-0472">Membrane</keyword>
<feature type="transmembrane region" description="Helical" evidence="5">
    <location>
        <begin position="424"/>
        <end position="449"/>
    </location>
</feature>
<dbReference type="GO" id="GO:0016020">
    <property type="term" value="C:membrane"/>
    <property type="evidence" value="ECO:0007669"/>
    <property type="project" value="UniProtKB-SubCell"/>
</dbReference>
<dbReference type="InterPro" id="IPR036915">
    <property type="entry name" value="Cyclin-like_sf"/>
</dbReference>
<feature type="transmembrane region" description="Helical" evidence="5">
    <location>
        <begin position="715"/>
        <end position="737"/>
    </location>
</feature>
<keyword evidence="3 5" id="KW-1133">Transmembrane helix</keyword>
<dbReference type="STRING" id="6337.A0A0V0YCI2"/>
<dbReference type="SUPFAM" id="SSF47954">
    <property type="entry name" value="Cyclin-like"/>
    <property type="match status" value="1"/>
</dbReference>
<evidence type="ECO:0000256" key="3">
    <source>
        <dbReference type="ARBA" id="ARBA00022989"/>
    </source>
</evidence>
<dbReference type="AlphaFoldDB" id="A0A0V0YCI2"/>
<gene>
    <name evidence="7" type="primary">DCST1</name>
    <name evidence="7" type="ORF">T4E_12286</name>
</gene>
<feature type="transmembrane region" description="Helical" evidence="5">
    <location>
        <begin position="900"/>
        <end position="918"/>
    </location>
</feature>
<dbReference type="Proteomes" id="UP000054815">
    <property type="component" value="Unassembled WGS sequence"/>
</dbReference>
<protein>
    <submittedName>
        <fullName evidence="7">DC-STAMP domain-containing protein 1</fullName>
    </submittedName>
</protein>
<dbReference type="Gene3D" id="1.10.472.10">
    <property type="entry name" value="Cyclin-like"/>
    <property type="match status" value="1"/>
</dbReference>
<evidence type="ECO:0000256" key="5">
    <source>
        <dbReference type="SAM" id="Phobius"/>
    </source>
</evidence>